<evidence type="ECO:0000256" key="4">
    <source>
        <dbReference type="ARBA" id="ARBA00022833"/>
    </source>
</evidence>
<dbReference type="InterPro" id="IPR003785">
    <property type="entry name" value="Creatininase/forma_Hydrolase"/>
</dbReference>
<accession>A0A538U4V2</accession>
<dbReference type="GO" id="GO:0046872">
    <property type="term" value="F:metal ion binding"/>
    <property type="evidence" value="ECO:0007669"/>
    <property type="project" value="UniProtKB-KW"/>
</dbReference>
<organism evidence="6 7">
    <name type="scientific">Eiseniibacteriota bacterium</name>
    <dbReference type="NCBI Taxonomy" id="2212470"/>
    <lineage>
        <taxon>Bacteria</taxon>
        <taxon>Candidatus Eiseniibacteriota</taxon>
    </lineage>
</organism>
<dbReference type="SUPFAM" id="SSF102215">
    <property type="entry name" value="Creatininase"/>
    <property type="match status" value="1"/>
</dbReference>
<name>A0A538U4V2_UNCEI</name>
<dbReference type="Proteomes" id="UP000319836">
    <property type="component" value="Unassembled WGS sequence"/>
</dbReference>
<evidence type="ECO:0000256" key="3">
    <source>
        <dbReference type="ARBA" id="ARBA00022801"/>
    </source>
</evidence>
<protein>
    <submittedName>
        <fullName evidence="6">Creatininase family protein</fullName>
    </submittedName>
</protein>
<proteinExistence type="inferred from homology"/>
<feature type="non-terminal residue" evidence="6">
    <location>
        <position position="1"/>
    </location>
</feature>
<dbReference type="GO" id="GO:0009231">
    <property type="term" value="P:riboflavin biosynthetic process"/>
    <property type="evidence" value="ECO:0007669"/>
    <property type="project" value="TreeGrafter"/>
</dbReference>
<comment type="cofactor">
    <cofactor evidence="1">
        <name>Zn(2+)</name>
        <dbReference type="ChEBI" id="CHEBI:29105"/>
    </cofactor>
</comment>
<sequence length="162" mass="17959">AYPGTVSLRLETFVSVLREALESLTEGGFRRVLIVNGHGGNGPAAPACAQWAAGRPDVKVRFHNWWNAPLTSEKARSIDPEATHASWMESFPWTRVSGVRPPSDPKPMVDWPAIARLDPIPIRERLGDGSFGGRYQRSDHDMDALWKVAVEETRALLESSWG</sequence>
<dbReference type="AlphaFoldDB" id="A0A538U4V2"/>
<keyword evidence="2" id="KW-0479">Metal-binding</keyword>
<dbReference type="InterPro" id="IPR024087">
    <property type="entry name" value="Creatininase-like_sf"/>
</dbReference>
<evidence type="ECO:0000313" key="6">
    <source>
        <dbReference type="EMBL" id="TMQ70926.1"/>
    </source>
</evidence>
<dbReference type="Gene3D" id="3.40.50.10310">
    <property type="entry name" value="Creatininase"/>
    <property type="match status" value="1"/>
</dbReference>
<evidence type="ECO:0000256" key="5">
    <source>
        <dbReference type="ARBA" id="ARBA00024029"/>
    </source>
</evidence>
<dbReference type="Pfam" id="PF02633">
    <property type="entry name" value="Creatininase"/>
    <property type="match status" value="1"/>
</dbReference>
<comment type="caution">
    <text evidence="6">The sequence shown here is derived from an EMBL/GenBank/DDBJ whole genome shotgun (WGS) entry which is preliminary data.</text>
</comment>
<evidence type="ECO:0000256" key="2">
    <source>
        <dbReference type="ARBA" id="ARBA00022723"/>
    </source>
</evidence>
<reference evidence="6 7" key="1">
    <citation type="journal article" date="2019" name="Nat. Microbiol.">
        <title>Mediterranean grassland soil C-N compound turnover is dependent on rainfall and depth, and is mediated by genomically divergent microorganisms.</title>
        <authorList>
            <person name="Diamond S."/>
            <person name="Andeer P.F."/>
            <person name="Li Z."/>
            <person name="Crits-Christoph A."/>
            <person name="Burstein D."/>
            <person name="Anantharaman K."/>
            <person name="Lane K.R."/>
            <person name="Thomas B.C."/>
            <person name="Pan C."/>
            <person name="Northen T.R."/>
            <person name="Banfield J.F."/>
        </authorList>
    </citation>
    <scope>NUCLEOTIDE SEQUENCE [LARGE SCALE GENOMIC DNA]</scope>
    <source>
        <strain evidence="6">WS_10</strain>
    </source>
</reference>
<evidence type="ECO:0000313" key="7">
    <source>
        <dbReference type="Proteomes" id="UP000319836"/>
    </source>
</evidence>
<dbReference type="PANTHER" id="PTHR35005:SF1">
    <property type="entry name" value="2-AMINO-5-FORMYLAMINO-6-RIBOSYLAMINOPYRIMIDIN-4(3H)-ONE 5'-MONOPHOSPHATE DEFORMYLASE"/>
    <property type="match status" value="1"/>
</dbReference>
<dbReference type="GO" id="GO:0016811">
    <property type="term" value="F:hydrolase activity, acting on carbon-nitrogen (but not peptide) bonds, in linear amides"/>
    <property type="evidence" value="ECO:0007669"/>
    <property type="project" value="TreeGrafter"/>
</dbReference>
<keyword evidence="4" id="KW-0862">Zinc</keyword>
<gene>
    <name evidence="6" type="ORF">E6K80_07115</name>
</gene>
<keyword evidence="3" id="KW-0378">Hydrolase</keyword>
<evidence type="ECO:0000256" key="1">
    <source>
        <dbReference type="ARBA" id="ARBA00001947"/>
    </source>
</evidence>
<dbReference type="PANTHER" id="PTHR35005">
    <property type="entry name" value="3-DEHYDRO-SCYLLO-INOSOSE HYDROLASE"/>
    <property type="match status" value="1"/>
</dbReference>
<dbReference type="EMBL" id="VBPA01000167">
    <property type="protein sequence ID" value="TMQ70926.1"/>
    <property type="molecule type" value="Genomic_DNA"/>
</dbReference>
<comment type="similarity">
    <text evidence="5">Belongs to the creatininase superfamily.</text>
</comment>